<evidence type="ECO:0000256" key="1">
    <source>
        <dbReference type="ARBA" id="ARBA00004141"/>
    </source>
</evidence>
<dbReference type="OrthoDB" id="165382at2759"/>
<dbReference type="GO" id="GO:0016020">
    <property type="term" value="C:membrane"/>
    <property type="evidence" value="ECO:0007669"/>
    <property type="project" value="UniProtKB-SubCell"/>
</dbReference>
<feature type="transmembrane region" description="Helical" evidence="6">
    <location>
        <begin position="310"/>
        <end position="328"/>
    </location>
</feature>
<keyword evidence="4 6" id="KW-0472">Membrane</keyword>
<gene>
    <name evidence="8" type="primary">NIPAL3_4</name>
    <name evidence="8" type="ORF">PHYBOEH_010971</name>
</gene>
<organism evidence="8 9">
    <name type="scientific">Phytophthora boehmeriae</name>
    <dbReference type="NCBI Taxonomy" id="109152"/>
    <lineage>
        <taxon>Eukaryota</taxon>
        <taxon>Sar</taxon>
        <taxon>Stramenopiles</taxon>
        <taxon>Oomycota</taxon>
        <taxon>Peronosporomycetes</taxon>
        <taxon>Peronosporales</taxon>
        <taxon>Peronosporaceae</taxon>
        <taxon>Phytophthora</taxon>
    </lineage>
</organism>
<feature type="region of interest" description="Disordered" evidence="5">
    <location>
        <begin position="497"/>
        <end position="581"/>
    </location>
</feature>
<dbReference type="AlphaFoldDB" id="A0A8T1X023"/>
<name>A0A8T1X023_9STRA</name>
<keyword evidence="7" id="KW-0732">Signal</keyword>
<feature type="transmembrane region" description="Helical" evidence="6">
    <location>
        <begin position="273"/>
        <end position="290"/>
    </location>
</feature>
<feature type="transmembrane region" description="Helical" evidence="6">
    <location>
        <begin position="216"/>
        <end position="237"/>
    </location>
</feature>
<feature type="transmembrane region" description="Helical" evidence="6">
    <location>
        <begin position="243"/>
        <end position="261"/>
    </location>
</feature>
<feature type="transmembrane region" description="Helical" evidence="6">
    <location>
        <begin position="172"/>
        <end position="195"/>
    </location>
</feature>
<keyword evidence="2 6" id="KW-0812">Transmembrane</keyword>
<feature type="compositionally biased region" description="Basic and acidic residues" evidence="5">
    <location>
        <begin position="537"/>
        <end position="546"/>
    </location>
</feature>
<accession>A0A8T1X023</accession>
<dbReference type="PANTHER" id="PTHR12570:SF9">
    <property type="entry name" value="MAGNESIUM TRANSPORTER NIPA8-RELATED"/>
    <property type="match status" value="1"/>
</dbReference>
<evidence type="ECO:0000313" key="8">
    <source>
        <dbReference type="EMBL" id="KAG7398514.1"/>
    </source>
</evidence>
<comment type="caution">
    <text evidence="8">The sequence shown here is derived from an EMBL/GenBank/DDBJ whole genome shotgun (WGS) entry which is preliminary data.</text>
</comment>
<dbReference type="GO" id="GO:0015095">
    <property type="term" value="F:magnesium ion transmembrane transporter activity"/>
    <property type="evidence" value="ECO:0007669"/>
    <property type="project" value="InterPro"/>
</dbReference>
<evidence type="ECO:0000256" key="3">
    <source>
        <dbReference type="ARBA" id="ARBA00022989"/>
    </source>
</evidence>
<evidence type="ECO:0000313" key="9">
    <source>
        <dbReference type="Proteomes" id="UP000693981"/>
    </source>
</evidence>
<proteinExistence type="predicted"/>
<feature type="compositionally biased region" description="Acidic residues" evidence="5">
    <location>
        <begin position="571"/>
        <end position="581"/>
    </location>
</feature>
<evidence type="ECO:0000256" key="6">
    <source>
        <dbReference type="SAM" id="Phobius"/>
    </source>
</evidence>
<feature type="transmembrane region" description="Helical" evidence="6">
    <location>
        <begin position="448"/>
        <end position="466"/>
    </location>
</feature>
<feature type="transmembrane region" description="Helical" evidence="6">
    <location>
        <begin position="414"/>
        <end position="436"/>
    </location>
</feature>
<feature type="transmembrane region" description="Helical" evidence="6">
    <location>
        <begin position="380"/>
        <end position="402"/>
    </location>
</feature>
<dbReference type="PANTHER" id="PTHR12570">
    <property type="match status" value="1"/>
</dbReference>
<feature type="transmembrane region" description="Helical" evidence="6">
    <location>
        <begin position="340"/>
        <end position="360"/>
    </location>
</feature>
<sequence>MGRLPFVSAALLLASVAAEECSSTCGTPSGLEFCSYVSFAVCSGDSSFEDADNAAFEAFQAWSSPNLTDSRLAALPQYKTFSEEQLDAVAKTMDLSNSSSSCGAFLRRMECAVHFPVCEVGRDISHVCAASCLSTVRTQCPGLSNMCAQYNDTQVEPKSTKCFKVMYSGPAVGMWVAGFLISLIFSVLNSVGINLQKLSMTRNDASSEKKTTFKQPLWMLGFGLVCLGSLLDFVAFGLAPQTLLAPLAALSLVWNMLIAPIFHKEKVTRQNMVATAIIFTGVTLTVIFAGHSTPTYELDDLIRLYQQPAMYAYITLIVCFLGGLFYFCRYIEATHNYEDGLFHIICYGGIAGTFGGQSVLLAKSTVELLKSAIWGDSGLYMFTQITSYVIIAGMCACLGFQVHFLNGGLARFDALVVIPVYQSFWILMSVLGGIMYFEEYVSMTRTQMLMFTIGGLVTILGIIVLLKTRHSGSGETGRYVELALTPTSAWNVDDSDEEVDLDLPHSPEHVSKSNLNGVGGGGAKVAPGSIMPSSPKKTTDKDDKEVAAAIYRSKPASPTGGNRVAAKPKDFDDDEEEEDFI</sequence>
<dbReference type="Proteomes" id="UP000693981">
    <property type="component" value="Unassembled WGS sequence"/>
</dbReference>
<feature type="chain" id="PRO_5035946530" evidence="7">
    <location>
        <begin position="19"/>
        <end position="581"/>
    </location>
</feature>
<dbReference type="EMBL" id="JAGDFL010000079">
    <property type="protein sequence ID" value="KAG7398514.1"/>
    <property type="molecule type" value="Genomic_DNA"/>
</dbReference>
<feature type="compositionally biased region" description="Basic and acidic residues" evidence="5">
    <location>
        <begin position="502"/>
        <end position="511"/>
    </location>
</feature>
<evidence type="ECO:0000256" key="7">
    <source>
        <dbReference type="SAM" id="SignalP"/>
    </source>
</evidence>
<protein>
    <submittedName>
        <fullName evidence="8">NIPA-like protein 3</fullName>
    </submittedName>
</protein>
<keyword evidence="3 6" id="KW-1133">Transmembrane helix</keyword>
<evidence type="ECO:0000256" key="4">
    <source>
        <dbReference type="ARBA" id="ARBA00023136"/>
    </source>
</evidence>
<evidence type="ECO:0000256" key="2">
    <source>
        <dbReference type="ARBA" id="ARBA00022692"/>
    </source>
</evidence>
<feature type="signal peptide" evidence="7">
    <location>
        <begin position="1"/>
        <end position="18"/>
    </location>
</feature>
<keyword evidence="9" id="KW-1185">Reference proteome</keyword>
<reference evidence="8" key="1">
    <citation type="submission" date="2021-02" db="EMBL/GenBank/DDBJ databases">
        <authorList>
            <person name="Palmer J.M."/>
        </authorList>
    </citation>
    <scope>NUCLEOTIDE SEQUENCE</scope>
    <source>
        <strain evidence="8">SCRP23</strain>
    </source>
</reference>
<evidence type="ECO:0000256" key="5">
    <source>
        <dbReference type="SAM" id="MobiDB-lite"/>
    </source>
</evidence>
<comment type="subcellular location">
    <subcellularLocation>
        <location evidence="1">Membrane</location>
        <topology evidence="1">Multi-pass membrane protein</topology>
    </subcellularLocation>
</comment>
<dbReference type="Pfam" id="PF05653">
    <property type="entry name" value="Mg_trans_NIPA"/>
    <property type="match status" value="1"/>
</dbReference>
<dbReference type="InterPro" id="IPR008521">
    <property type="entry name" value="Mg_trans_NIPA"/>
</dbReference>